<reference evidence="3 4" key="1">
    <citation type="journal article" date="2014" name="BMC Microbiol.">
        <title>The oxygen-independent metabolism of cyclic monoterpenes in Castellaniella defragrans 65Phen.</title>
        <authorList>
            <person name="Petasch J."/>
            <person name="Disch E.M."/>
            <person name="Markert S."/>
            <person name="Becher D."/>
            <person name="Schweder T."/>
            <person name="Huttel B."/>
            <person name="Reinhardt R."/>
            <person name="Harder J."/>
        </authorList>
    </citation>
    <scope>NUCLEOTIDE SEQUENCE [LARGE SCALE GENOMIC DNA]</scope>
    <source>
        <strain evidence="3">65Phen</strain>
    </source>
</reference>
<dbReference type="Proteomes" id="UP000019805">
    <property type="component" value="Chromosome"/>
</dbReference>
<evidence type="ECO:0000259" key="2">
    <source>
        <dbReference type="Pfam" id="PF01583"/>
    </source>
</evidence>
<dbReference type="CDD" id="cd02027">
    <property type="entry name" value="APSK"/>
    <property type="match status" value="1"/>
</dbReference>
<dbReference type="AlphaFoldDB" id="W8X449"/>
<dbReference type="NCBIfam" id="NF004041">
    <property type="entry name" value="PRK05541.1"/>
    <property type="match status" value="1"/>
</dbReference>
<organism evidence="3 4">
    <name type="scientific">Castellaniella defragrans (strain DSM 12143 / CCUG 39792 / 65Phen)</name>
    <name type="common">Alcaligenes defragrans</name>
    <dbReference type="NCBI Taxonomy" id="1437824"/>
    <lineage>
        <taxon>Bacteria</taxon>
        <taxon>Pseudomonadati</taxon>
        <taxon>Pseudomonadota</taxon>
        <taxon>Betaproteobacteria</taxon>
        <taxon>Burkholderiales</taxon>
        <taxon>Alcaligenaceae</taxon>
        <taxon>Castellaniella</taxon>
    </lineage>
</organism>
<sequence length="177" mass="19283">MVIWLIGLSGSGKTTLGSEMARQLRARHPNTVLLDGDTLRQVFAFDRGSDPYTVEGRRLNAERIAALCEMLDRQGIHVISCILSIFADMRKANRTRFSRYFEIFMDAPLEALRQRDVKGLYAAADSGKIPNVVGVHIPFERPSGSDLVIDSSGDAPDVPALAARALKQAGLDMGAPA</sequence>
<evidence type="ECO:0000256" key="1">
    <source>
        <dbReference type="ARBA" id="ARBA00022679"/>
    </source>
</evidence>
<dbReference type="GO" id="GO:0005737">
    <property type="term" value="C:cytoplasm"/>
    <property type="evidence" value="ECO:0007669"/>
    <property type="project" value="TreeGrafter"/>
</dbReference>
<protein>
    <submittedName>
        <fullName evidence="3">Adenylylsulfate kinase</fullName>
    </submittedName>
</protein>
<dbReference type="eggNOG" id="COG0529">
    <property type="taxonomic scope" value="Bacteria"/>
</dbReference>
<dbReference type="KEGG" id="cdn:BN940_10761"/>
<dbReference type="OrthoDB" id="9804504at2"/>
<keyword evidence="4" id="KW-1185">Reference proteome</keyword>
<keyword evidence="1" id="KW-0808">Transferase</keyword>
<dbReference type="SUPFAM" id="SSF52540">
    <property type="entry name" value="P-loop containing nucleoside triphosphate hydrolases"/>
    <property type="match status" value="1"/>
</dbReference>
<dbReference type="InterPro" id="IPR027417">
    <property type="entry name" value="P-loop_NTPase"/>
</dbReference>
<dbReference type="GO" id="GO:0004781">
    <property type="term" value="F:sulfate adenylyltransferase (ATP) activity"/>
    <property type="evidence" value="ECO:0007669"/>
    <property type="project" value="TreeGrafter"/>
</dbReference>
<dbReference type="GO" id="GO:0004020">
    <property type="term" value="F:adenylylsulfate kinase activity"/>
    <property type="evidence" value="ECO:0007669"/>
    <property type="project" value="UniProtKB-EC"/>
</dbReference>
<dbReference type="HOGENOM" id="CLU_046932_2_3_4"/>
<dbReference type="PANTHER" id="PTHR42700">
    <property type="entry name" value="SULFATE ADENYLYLTRANSFERASE"/>
    <property type="match status" value="1"/>
</dbReference>
<dbReference type="EMBL" id="HG916765">
    <property type="protein sequence ID" value="CDM24612.1"/>
    <property type="molecule type" value="Genomic_DNA"/>
</dbReference>
<dbReference type="InterPro" id="IPR059117">
    <property type="entry name" value="APS_kinase_dom"/>
</dbReference>
<dbReference type="RefSeq" id="WP_043682764.1">
    <property type="nucleotide sequence ID" value="NZ_HG916765.1"/>
</dbReference>
<evidence type="ECO:0000313" key="3">
    <source>
        <dbReference type="EMBL" id="CDM24612.1"/>
    </source>
</evidence>
<dbReference type="GO" id="GO:0019379">
    <property type="term" value="P:sulfate assimilation, phosphoadenylyl sulfate reduction by phosphoadenylyl-sulfate reductase (thioredoxin)"/>
    <property type="evidence" value="ECO:0007669"/>
    <property type="project" value="TreeGrafter"/>
</dbReference>
<name>W8X449_CASD6</name>
<keyword evidence="3" id="KW-0418">Kinase</keyword>
<dbReference type="Gene3D" id="3.40.50.300">
    <property type="entry name" value="P-loop containing nucleotide triphosphate hydrolases"/>
    <property type="match status" value="1"/>
</dbReference>
<gene>
    <name evidence="3" type="ORF">BN940_10761</name>
</gene>
<dbReference type="Pfam" id="PF01583">
    <property type="entry name" value="APS_kinase"/>
    <property type="match status" value="1"/>
</dbReference>
<dbReference type="InterPro" id="IPR050512">
    <property type="entry name" value="Sulf_AdTrans/APS_kinase"/>
</dbReference>
<dbReference type="STRING" id="1437824.BN940_10761"/>
<feature type="domain" description="APS kinase" evidence="2">
    <location>
        <begin position="1"/>
        <end position="150"/>
    </location>
</feature>
<dbReference type="GO" id="GO:0005524">
    <property type="term" value="F:ATP binding"/>
    <property type="evidence" value="ECO:0007669"/>
    <property type="project" value="InterPro"/>
</dbReference>
<dbReference type="PANTHER" id="PTHR42700:SF1">
    <property type="entry name" value="SULFATE ADENYLYLTRANSFERASE"/>
    <property type="match status" value="1"/>
</dbReference>
<proteinExistence type="predicted"/>
<dbReference type="GO" id="GO:0010134">
    <property type="term" value="P:sulfate assimilation via adenylyl sulfate reduction"/>
    <property type="evidence" value="ECO:0007669"/>
    <property type="project" value="TreeGrafter"/>
</dbReference>
<accession>W8X449</accession>
<evidence type="ECO:0000313" key="4">
    <source>
        <dbReference type="Proteomes" id="UP000019805"/>
    </source>
</evidence>